<feature type="modified residue" description="4-aspartylphosphate" evidence="1">
    <location>
        <position position="39"/>
    </location>
</feature>
<evidence type="ECO:0000313" key="3">
    <source>
        <dbReference type="EMBL" id="MBB3986675.1"/>
    </source>
</evidence>
<dbReference type="PROSITE" id="PS50110">
    <property type="entry name" value="RESPONSE_REGULATORY"/>
    <property type="match status" value="1"/>
</dbReference>
<keyword evidence="4" id="KW-1185">Reference proteome</keyword>
<proteinExistence type="predicted"/>
<gene>
    <name evidence="3" type="ORF">GGQ68_003018</name>
</gene>
<dbReference type="Proteomes" id="UP000541426">
    <property type="component" value="Unassembled WGS sequence"/>
</dbReference>
<evidence type="ECO:0000256" key="1">
    <source>
        <dbReference type="PROSITE-ProRule" id="PRU00169"/>
    </source>
</evidence>
<accession>A0A7W6GT39</accession>
<dbReference type="AlphaFoldDB" id="A0A7W6GT39"/>
<sequence length="175" mass="19513">MLRRCLGRDRPDLELFEVDCLAGARAFLTRRAPDMILLDHRLPDGQGASFARELKKDERLSNTLLCVVTNADPRLLDPDVLAMSKDDLTPQALWTLIDGFLAEGKAADREHPPTWVAEVNAAAQENLAGAVSRMLRTLRRARSTSRRSIPSAAMSDLDSLEEMLLAFSEVVERRT</sequence>
<keyword evidence="1" id="KW-0597">Phosphoprotein</keyword>
<evidence type="ECO:0000259" key="2">
    <source>
        <dbReference type="PROSITE" id="PS50110"/>
    </source>
</evidence>
<dbReference type="InterPro" id="IPR011006">
    <property type="entry name" value="CheY-like_superfamily"/>
</dbReference>
<dbReference type="InterPro" id="IPR001789">
    <property type="entry name" value="Sig_transdc_resp-reg_receiver"/>
</dbReference>
<protein>
    <submittedName>
        <fullName evidence="3">CheY-like chemotaxis protein</fullName>
    </submittedName>
</protein>
<comment type="caution">
    <text evidence="3">The sequence shown here is derived from an EMBL/GenBank/DDBJ whole genome shotgun (WGS) entry which is preliminary data.</text>
</comment>
<dbReference type="GO" id="GO:0000160">
    <property type="term" value="P:phosphorelay signal transduction system"/>
    <property type="evidence" value="ECO:0007669"/>
    <property type="project" value="InterPro"/>
</dbReference>
<dbReference type="Gene3D" id="3.40.50.2300">
    <property type="match status" value="1"/>
</dbReference>
<dbReference type="SUPFAM" id="SSF52172">
    <property type="entry name" value="CheY-like"/>
    <property type="match status" value="1"/>
</dbReference>
<dbReference type="EMBL" id="JACIEJ010000007">
    <property type="protein sequence ID" value="MBB3986675.1"/>
    <property type="molecule type" value="Genomic_DNA"/>
</dbReference>
<reference evidence="3 4" key="1">
    <citation type="submission" date="2020-08" db="EMBL/GenBank/DDBJ databases">
        <title>Genomic Encyclopedia of Type Strains, Phase IV (KMG-IV): sequencing the most valuable type-strain genomes for metagenomic binning, comparative biology and taxonomic classification.</title>
        <authorList>
            <person name="Goeker M."/>
        </authorList>
    </citation>
    <scope>NUCLEOTIDE SEQUENCE [LARGE SCALE GENOMIC DNA]</scope>
    <source>
        <strain evidence="3 4">DSM 102235</strain>
    </source>
</reference>
<organism evidence="3 4">
    <name type="scientific">Sagittula marina</name>
    <dbReference type="NCBI Taxonomy" id="943940"/>
    <lineage>
        <taxon>Bacteria</taxon>
        <taxon>Pseudomonadati</taxon>
        <taxon>Pseudomonadota</taxon>
        <taxon>Alphaproteobacteria</taxon>
        <taxon>Rhodobacterales</taxon>
        <taxon>Roseobacteraceae</taxon>
        <taxon>Sagittula</taxon>
    </lineage>
</organism>
<evidence type="ECO:0000313" key="4">
    <source>
        <dbReference type="Proteomes" id="UP000541426"/>
    </source>
</evidence>
<feature type="domain" description="Response regulatory" evidence="2">
    <location>
        <begin position="1"/>
        <end position="127"/>
    </location>
</feature>
<name>A0A7W6GT39_9RHOB</name>